<keyword evidence="2" id="KW-0408">Iron</keyword>
<protein>
    <recommendedName>
        <fullName evidence="6">Cytochrome P450</fullName>
    </recommendedName>
</protein>
<dbReference type="STRING" id="1036611.A0A1L9PKN5"/>
<dbReference type="GO" id="GO:0016705">
    <property type="term" value="F:oxidoreductase activity, acting on paired donors, with incorporation or reduction of molecular oxygen"/>
    <property type="evidence" value="ECO:0007669"/>
    <property type="project" value="InterPro"/>
</dbReference>
<dbReference type="GO" id="GO:0004497">
    <property type="term" value="F:monooxygenase activity"/>
    <property type="evidence" value="ECO:0007669"/>
    <property type="project" value="InterPro"/>
</dbReference>
<keyword evidence="2" id="KW-0479">Metal-binding</keyword>
<comment type="similarity">
    <text evidence="1">Belongs to the cytochrome P450 family.</text>
</comment>
<keyword evidence="3" id="KW-0812">Transmembrane</keyword>
<keyword evidence="5" id="KW-1185">Reference proteome</keyword>
<dbReference type="Proteomes" id="UP000184073">
    <property type="component" value="Unassembled WGS sequence"/>
</dbReference>
<sequence length="529" mass="59706">MALLTVGLLSDHIPHIGLAALLLALLTPAFIYLRDRKDLRRYPAAGPLGIAAFTPLWVMYYSWYGVRWTAIEKAHARLGPVVRISPNHLSFTDPDAYKDIYGHRSSIIKDEFYSHMAGDTPNMADSTDRADHARKRKYFASIFSAKNVGMLEPRVAECVRKLLRCLELKTRGQKVAETDRFPVRADGSFDVRPWFNMFTYDAISSMMWSDSFGFLDQGDDVCIAESATGEKKKVRAMESFQTGVWFTVFGAHLPLFAYKALRFVTKNSNLALMGDFPQMARHRVNRRLKASPAEPDIFSQFPTENDVKGRPPLPMWEIVAESNVMLNAGNDTTQTTLTNNILLLGTHPHIQTKLRDTLVSSIPKSSRPVAPYSTLAQIPYLRAVLDETFRLMVPQRFGLPRRTVEQSVVSGHHIAADVTVSSPLSELHLNPDLFSRPREYIPERWIAGNEDFSDEERRNLKDYVMPFTTGTRACIGRNLAYMEVSVAIAALVMAFEWRLPDGGVKENFGQFERITSNPTKLNVIAKPVM</sequence>
<dbReference type="OrthoDB" id="2789670at2759"/>
<dbReference type="GeneID" id="63733918"/>
<dbReference type="GO" id="GO:0005506">
    <property type="term" value="F:iron ion binding"/>
    <property type="evidence" value="ECO:0007669"/>
    <property type="project" value="InterPro"/>
</dbReference>
<dbReference type="Pfam" id="PF00067">
    <property type="entry name" value="p450"/>
    <property type="match status" value="1"/>
</dbReference>
<evidence type="ECO:0008006" key="6">
    <source>
        <dbReference type="Google" id="ProtNLM"/>
    </source>
</evidence>
<reference evidence="5" key="1">
    <citation type="journal article" date="2017" name="Genome Biol.">
        <title>Comparative genomics reveals high biological diversity and specific adaptations in the industrially and medically important fungal genus Aspergillus.</title>
        <authorList>
            <person name="de Vries R.P."/>
            <person name="Riley R."/>
            <person name="Wiebenga A."/>
            <person name="Aguilar-Osorio G."/>
            <person name="Amillis S."/>
            <person name="Uchima C.A."/>
            <person name="Anderluh G."/>
            <person name="Asadollahi M."/>
            <person name="Askin M."/>
            <person name="Barry K."/>
            <person name="Battaglia E."/>
            <person name="Bayram O."/>
            <person name="Benocci T."/>
            <person name="Braus-Stromeyer S.A."/>
            <person name="Caldana C."/>
            <person name="Canovas D."/>
            <person name="Cerqueira G.C."/>
            <person name="Chen F."/>
            <person name="Chen W."/>
            <person name="Choi C."/>
            <person name="Clum A."/>
            <person name="Dos Santos R.A."/>
            <person name="Damasio A.R."/>
            <person name="Diallinas G."/>
            <person name="Emri T."/>
            <person name="Fekete E."/>
            <person name="Flipphi M."/>
            <person name="Freyberg S."/>
            <person name="Gallo A."/>
            <person name="Gournas C."/>
            <person name="Habgood R."/>
            <person name="Hainaut M."/>
            <person name="Harispe M.L."/>
            <person name="Henrissat B."/>
            <person name="Hilden K.S."/>
            <person name="Hope R."/>
            <person name="Hossain A."/>
            <person name="Karabika E."/>
            <person name="Karaffa L."/>
            <person name="Karanyi Z."/>
            <person name="Krasevec N."/>
            <person name="Kuo A."/>
            <person name="Kusch H."/>
            <person name="LaButti K."/>
            <person name="Lagendijk E.L."/>
            <person name="Lapidus A."/>
            <person name="Levasseur A."/>
            <person name="Lindquist E."/>
            <person name="Lipzen A."/>
            <person name="Logrieco A.F."/>
            <person name="MacCabe A."/>
            <person name="Maekelae M.R."/>
            <person name="Malavazi I."/>
            <person name="Melin P."/>
            <person name="Meyer V."/>
            <person name="Mielnichuk N."/>
            <person name="Miskei M."/>
            <person name="Molnar A.P."/>
            <person name="Mule G."/>
            <person name="Ngan C.Y."/>
            <person name="Orejas M."/>
            <person name="Orosz E."/>
            <person name="Ouedraogo J.P."/>
            <person name="Overkamp K.M."/>
            <person name="Park H.-S."/>
            <person name="Perrone G."/>
            <person name="Piumi F."/>
            <person name="Punt P.J."/>
            <person name="Ram A.F."/>
            <person name="Ramon A."/>
            <person name="Rauscher S."/>
            <person name="Record E."/>
            <person name="Riano-Pachon D.M."/>
            <person name="Robert V."/>
            <person name="Roehrig J."/>
            <person name="Ruller R."/>
            <person name="Salamov A."/>
            <person name="Salih N.S."/>
            <person name="Samson R.A."/>
            <person name="Sandor E."/>
            <person name="Sanguinetti M."/>
            <person name="Schuetze T."/>
            <person name="Sepcic K."/>
            <person name="Shelest E."/>
            <person name="Sherlock G."/>
            <person name="Sophianopoulou V."/>
            <person name="Squina F.M."/>
            <person name="Sun H."/>
            <person name="Susca A."/>
            <person name="Todd R.B."/>
            <person name="Tsang A."/>
            <person name="Unkles S.E."/>
            <person name="van de Wiele N."/>
            <person name="van Rossen-Uffink D."/>
            <person name="Oliveira J.V."/>
            <person name="Vesth T.C."/>
            <person name="Visser J."/>
            <person name="Yu J.-H."/>
            <person name="Zhou M."/>
            <person name="Andersen M.R."/>
            <person name="Archer D.B."/>
            <person name="Baker S.E."/>
            <person name="Benoit I."/>
            <person name="Brakhage A.A."/>
            <person name="Braus G.H."/>
            <person name="Fischer R."/>
            <person name="Frisvad J.C."/>
            <person name="Goldman G.H."/>
            <person name="Houbraken J."/>
            <person name="Oakley B."/>
            <person name="Pocsi I."/>
            <person name="Scazzocchio C."/>
            <person name="Seiboth B."/>
            <person name="vanKuyk P.A."/>
            <person name="Wortman J."/>
            <person name="Dyer P.S."/>
            <person name="Grigoriev I.V."/>
        </authorList>
    </citation>
    <scope>NUCLEOTIDE SEQUENCE [LARGE SCALE GENOMIC DNA]</scope>
    <source>
        <strain evidence="5">CBS 583.65</strain>
    </source>
</reference>
<feature type="binding site" description="axial binding residue" evidence="2">
    <location>
        <position position="474"/>
    </location>
    <ligand>
        <name>heme</name>
        <dbReference type="ChEBI" id="CHEBI:30413"/>
    </ligand>
    <ligandPart>
        <name>Fe</name>
        <dbReference type="ChEBI" id="CHEBI:18248"/>
    </ligandPart>
</feature>
<proteinExistence type="inferred from homology"/>
<dbReference type="PANTHER" id="PTHR24305:SF172">
    <property type="entry name" value="P450, PUTATIVE (EUROFUNG)-RELATED"/>
    <property type="match status" value="1"/>
</dbReference>
<dbReference type="AlphaFoldDB" id="A0A1L9PKN5"/>
<name>A0A1L9PKN5_ASPVE</name>
<dbReference type="InterPro" id="IPR001128">
    <property type="entry name" value="Cyt_P450"/>
</dbReference>
<dbReference type="PRINTS" id="PR00463">
    <property type="entry name" value="EP450I"/>
</dbReference>
<evidence type="ECO:0000256" key="3">
    <source>
        <dbReference type="SAM" id="Phobius"/>
    </source>
</evidence>
<dbReference type="PANTHER" id="PTHR24305">
    <property type="entry name" value="CYTOCHROME P450"/>
    <property type="match status" value="1"/>
</dbReference>
<dbReference type="SUPFAM" id="SSF48264">
    <property type="entry name" value="Cytochrome P450"/>
    <property type="match status" value="1"/>
</dbReference>
<evidence type="ECO:0000313" key="5">
    <source>
        <dbReference type="Proteomes" id="UP000184073"/>
    </source>
</evidence>
<dbReference type="GO" id="GO:0044550">
    <property type="term" value="P:secondary metabolite biosynthetic process"/>
    <property type="evidence" value="ECO:0007669"/>
    <property type="project" value="UniProtKB-ARBA"/>
</dbReference>
<dbReference type="VEuPathDB" id="FungiDB:ASPVEDRAFT_887673"/>
<keyword evidence="3" id="KW-0472">Membrane</keyword>
<keyword evidence="2" id="KW-0349">Heme</keyword>
<dbReference type="GO" id="GO:0020037">
    <property type="term" value="F:heme binding"/>
    <property type="evidence" value="ECO:0007669"/>
    <property type="project" value="InterPro"/>
</dbReference>
<dbReference type="PRINTS" id="PR00385">
    <property type="entry name" value="P450"/>
</dbReference>
<dbReference type="InterPro" id="IPR036396">
    <property type="entry name" value="Cyt_P450_sf"/>
</dbReference>
<comment type="cofactor">
    <cofactor evidence="2">
        <name>heme</name>
        <dbReference type="ChEBI" id="CHEBI:30413"/>
    </cofactor>
</comment>
<keyword evidence="3" id="KW-1133">Transmembrane helix</keyword>
<evidence type="ECO:0000256" key="1">
    <source>
        <dbReference type="ARBA" id="ARBA00010617"/>
    </source>
</evidence>
<accession>A0A1L9PKN5</accession>
<dbReference type="EMBL" id="KV878129">
    <property type="protein sequence ID" value="OJJ02061.1"/>
    <property type="molecule type" value="Genomic_DNA"/>
</dbReference>
<evidence type="ECO:0000313" key="4">
    <source>
        <dbReference type="EMBL" id="OJJ02061.1"/>
    </source>
</evidence>
<dbReference type="InterPro" id="IPR050121">
    <property type="entry name" value="Cytochrome_P450_monoxygenase"/>
</dbReference>
<evidence type="ECO:0000256" key="2">
    <source>
        <dbReference type="PIRSR" id="PIRSR602401-1"/>
    </source>
</evidence>
<feature type="transmembrane region" description="Helical" evidence="3">
    <location>
        <begin position="45"/>
        <end position="63"/>
    </location>
</feature>
<dbReference type="Gene3D" id="1.10.630.10">
    <property type="entry name" value="Cytochrome P450"/>
    <property type="match status" value="1"/>
</dbReference>
<gene>
    <name evidence="4" type="ORF">ASPVEDRAFT_887673</name>
</gene>
<organism evidence="4 5">
    <name type="scientific">Aspergillus versicolor CBS 583.65</name>
    <dbReference type="NCBI Taxonomy" id="1036611"/>
    <lineage>
        <taxon>Eukaryota</taxon>
        <taxon>Fungi</taxon>
        <taxon>Dikarya</taxon>
        <taxon>Ascomycota</taxon>
        <taxon>Pezizomycotina</taxon>
        <taxon>Eurotiomycetes</taxon>
        <taxon>Eurotiomycetidae</taxon>
        <taxon>Eurotiales</taxon>
        <taxon>Aspergillaceae</taxon>
        <taxon>Aspergillus</taxon>
        <taxon>Aspergillus subgen. Nidulantes</taxon>
    </lineage>
</organism>
<feature type="transmembrane region" description="Helical" evidence="3">
    <location>
        <begin position="12"/>
        <end position="33"/>
    </location>
</feature>
<dbReference type="RefSeq" id="XP_040667823.1">
    <property type="nucleotide sequence ID" value="XM_040818407.1"/>
</dbReference>
<dbReference type="InterPro" id="IPR002401">
    <property type="entry name" value="Cyt_P450_E_grp-I"/>
</dbReference>